<dbReference type="PANTHER" id="PTHR10933">
    <property type="entry name" value="IMMUNOGLOBULIN-BINDING PROTEIN 1"/>
    <property type="match status" value="1"/>
</dbReference>
<evidence type="ECO:0000313" key="3">
    <source>
        <dbReference type="Proteomes" id="UP000799753"/>
    </source>
</evidence>
<dbReference type="GO" id="GO:0005829">
    <property type="term" value="C:cytosol"/>
    <property type="evidence" value="ECO:0007669"/>
    <property type="project" value="TreeGrafter"/>
</dbReference>
<evidence type="ECO:0000313" key="2">
    <source>
        <dbReference type="EMBL" id="KAF2645253.1"/>
    </source>
</evidence>
<dbReference type="GO" id="GO:0035303">
    <property type="term" value="P:regulation of dephosphorylation"/>
    <property type="evidence" value="ECO:0007669"/>
    <property type="project" value="TreeGrafter"/>
</dbReference>
<keyword evidence="3" id="KW-1185">Reference proteome</keyword>
<dbReference type="GO" id="GO:0051721">
    <property type="term" value="F:protein phosphatase 2A binding"/>
    <property type="evidence" value="ECO:0007669"/>
    <property type="project" value="TreeGrafter"/>
</dbReference>
<protein>
    <submittedName>
        <fullName evidence="2">Type 2A phosphatase-associated protein 42</fullName>
    </submittedName>
</protein>
<proteinExistence type="predicted"/>
<dbReference type="OrthoDB" id="10261753at2759"/>
<feature type="compositionally biased region" description="Basic and acidic residues" evidence="1">
    <location>
        <begin position="231"/>
        <end position="246"/>
    </location>
</feature>
<dbReference type="InterPro" id="IPR038511">
    <property type="entry name" value="TAP42/TAP46-like_sf"/>
</dbReference>
<sequence length="358" mass="40326">MSDDEPKSIRALFLTAERLRNQISNAYDSSTPTYQENLSAAIATYESCLTLSEQVSLFSPNESLDDISSSDLQYMSIAYQLADLVQKIRSTDIAERKENLLKAREYYERFYKLLDVYDILSKSDTKLWESYLEDKAQFSTASTRDAAARRETKIARFREEKELKKKIDYIHANPKLAENDEQLVRSLHLTNLTFQSHQGFAALESLAQELHIISLAPPPQPANPSSSTPSDAREGSRGDAYSERLDTSLGGLGNYSGPILSSSGKPLRPFTLTDNRAQLRKNVFRPDHNLPTMSIDDYLEEEKKRGGIIEGGGEQSGIRPEVDEDDFDKADEETMKARAWDEYVEENPKGSGNTLNRG</sequence>
<gene>
    <name evidence="2" type="ORF">P280DRAFT_465118</name>
</gene>
<evidence type="ECO:0000256" key="1">
    <source>
        <dbReference type="SAM" id="MobiDB-lite"/>
    </source>
</evidence>
<dbReference type="Proteomes" id="UP000799753">
    <property type="component" value="Unassembled WGS sequence"/>
</dbReference>
<name>A0A6A6SEX1_9PLEO</name>
<dbReference type="InterPro" id="IPR007304">
    <property type="entry name" value="TAP46-like"/>
</dbReference>
<organism evidence="2 3">
    <name type="scientific">Massarina eburnea CBS 473.64</name>
    <dbReference type="NCBI Taxonomy" id="1395130"/>
    <lineage>
        <taxon>Eukaryota</taxon>
        <taxon>Fungi</taxon>
        <taxon>Dikarya</taxon>
        <taxon>Ascomycota</taxon>
        <taxon>Pezizomycotina</taxon>
        <taxon>Dothideomycetes</taxon>
        <taxon>Pleosporomycetidae</taxon>
        <taxon>Pleosporales</taxon>
        <taxon>Massarineae</taxon>
        <taxon>Massarinaceae</taxon>
        <taxon>Massarina</taxon>
    </lineage>
</organism>
<dbReference type="PANTHER" id="PTHR10933:SF9">
    <property type="entry name" value="IMMUNOGLOBULIN-BINDING PROTEIN 1"/>
    <property type="match status" value="1"/>
</dbReference>
<feature type="region of interest" description="Disordered" evidence="1">
    <location>
        <begin position="215"/>
        <end position="248"/>
    </location>
</feature>
<dbReference type="Gene3D" id="1.25.40.540">
    <property type="entry name" value="TAP42-like family"/>
    <property type="match status" value="1"/>
</dbReference>
<dbReference type="GO" id="GO:0009966">
    <property type="term" value="P:regulation of signal transduction"/>
    <property type="evidence" value="ECO:0007669"/>
    <property type="project" value="InterPro"/>
</dbReference>
<accession>A0A6A6SEX1</accession>
<dbReference type="Pfam" id="PF04177">
    <property type="entry name" value="TAP42"/>
    <property type="match status" value="1"/>
</dbReference>
<dbReference type="EMBL" id="MU006777">
    <property type="protein sequence ID" value="KAF2645253.1"/>
    <property type="molecule type" value="Genomic_DNA"/>
</dbReference>
<reference evidence="2" key="1">
    <citation type="journal article" date="2020" name="Stud. Mycol.">
        <title>101 Dothideomycetes genomes: a test case for predicting lifestyles and emergence of pathogens.</title>
        <authorList>
            <person name="Haridas S."/>
            <person name="Albert R."/>
            <person name="Binder M."/>
            <person name="Bloem J."/>
            <person name="Labutti K."/>
            <person name="Salamov A."/>
            <person name="Andreopoulos B."/>
            <person name="Baker S."/>
            <person name="Barry K."/>
            <person name="Bills G."/>
            <person name="Bluhm B."/>
            <person name="Cannon C."/>
            <person name="Castanera R."/>
            <person name="Culley D."/>
            <person name="Daum C."/>
            <person name="Ezra D."/>
            <person name="Gonzalez J."/>
            <person name="Henrissat B."/>
            <person name="Kuo A."/>
            <person name="Liang C."/>
            <person name="Lipzen A."/>
            <person name="Lutzoni F."/>
            <person name="Magnuson J."/>
            <person name="Mondo S."/>
            <person name="Nolan M."/>
            <person name="Ohm R."/>
            <person name="Pangilinan J."/>
            <person name="Park H.-J."/>
            <person name="Ramirez L."/>
            <person name="Alfaro M."/>
            <person name="Sun H."/>
            <person name="Tritt A."/>
            <person name="Yoshinaga Y."/>
            <person name="Zwiers L.-H."/>
            <person name="Turgeon B."/>
            <person name="Goodwin S."/>
            <person name="Spatafora J."/>
            <person name="Crous P."/>
            <person name="Grigoriev I."/>
        </authorList>
    </citation>
    <scope>NUCLEOTIDE SEQUENCE</scope>
    <source>
        <strain evidence="2">CBS 473.64</strain>
    </source>
</reference>
<dbReference type="AlphaFoldDB" id="A0A6A6SEX1"/>